<evidence type="ECO:0000313" key="2">
    <source>
        <dbReference type="EMBL" id="MFD2546531.1"/>
    </source>
</evidence>
<dbReference type="EMBL" id="JBHULR010000002">
    <property type="protein sequence ID" value="MFD2546531.1"/>
    <property type="molecule type" value="Genomic_DNA"/>
</dbReference>
<dbReference type="PANTHER" id="PTHR31157">
    <property type="entry name" value="SCP DOMAIN-CONTAINING PROTEIN"/>
    <property type="match status" value="1"/>
</dbReference>
<dbReference type="Proteomes" id="UP001597545">
    <property type="component" value="Unassembled WGS sequence"/>
</dbReference>
<gene>
    <name evidence="2" type="ORF">ACFSR5_02600</name>
</gene>
<dbReference type="RefSeq" id="WP_380900407.1">
    <property type="nucleotide sequence ID" value="NZ_JBHUEG010000003.1"/>
</dbReference>
<evidence type="ECO:0000313" key="3">
    <source>
        <dbReference type="Proteomes" id="UP001597545"/>
    </source>
</evidence>
<keyword evidence="3" id="KW-1185">Reference proteome</keyword>
<protein>
    <submittedName>
        <fullName evidence="2">CAP domain-containing protein</fullName>
    </submittedName>
</protein>
<dbReference type="SUPFAM" id="SSF55797">
    <property type="entry name" value="PR-1-like"/>
    <property type="match status" value="1"/>
</dbReference>
<proteinExistence type="predicted"/>
<dbReference type="Pfam" id="PF00188">
    <property type="entry name" value="CAP"/>
    <property type="match status" value="1"/>
</dbReference>
<dbReference type="PANTHER" id="PTHR31157:SF1">
    <property type="entry name" value="SCP DOMAIN-CONTAINING PROTEIN"/>
    <property type="match status" value="1"/>
</dbReference>
<dbReference type="Gene3D" id="3.40.33.10">
    <property type="entry name" value="CAP"/>
    <property type="match status" value="1"/>
</dbReference>
<evidence type="ECO:0000259" key="1">
    <source>
        <dbReference type="Pfam" id="PF00188"/>
    </source>
</evidence>
<name>A0ABW5KG78_9SPHI</name>
<comment type="caution">
    <text evidence="2">The sequence shown here is derived from an EMBL/GenBank/DDBJ whole genome shotgun (WGS) entry which is preliminary data.</text>
</comment>
<organism evidence="2 3">
    <name type="scientific">Sphingobacterium suaedae</name>
    <dbReference type="NCBI Taxonomy" id="1686402"/>
    <lineage>
        <taxon>Bacteria</taxon>
        <taxon>Pseudomonadati</taxon>
        <taxon>Bacteroidota</taxon>
        <taxon>Sphingobacteriia</taxon>
        <taxon>Sphingobacteriales</taxon>
        <taxon>Sphingobacteriaceae</taxon>
        <taxon>Sphingobacterium</taxon>
    </lineage>
</organism>
<reference evidence="3" key="1">
    <citation type="journal article" date="2019" name="Int. J. Syst. Evol. Microbiol.">
        <title>The Global Catalogue of Microorganisms (GCM) 10K type strain sequencing project: providing services to taxonomists for standard genome sequencing and annotation.</title>
        <authorList>
            <consortium name="The Broad Institute Genomics Platform"/>
            <consortium name="The Broad Institute Genome Sequencing Center for Infectious Disease"/>
            <person name="Wu L."/>
            <person name="Ma J."/>
        </authorList>
    </citation>
    <scope>NUCLEOTIDE SEQUENCE [LARGE SCALE GENOMIC DNA]</scope>
    <source>
        <strain evidence="3">KCTC 42662</strain>
    </source>
</reference>
<sequence length="193" mass="22387">MRVIWIFLLVFFVNFLYGQRKRVYVEKREAKEAFAYLMAFRSNPTKMMRQLGVRFDSSQVSKIRLRWNNQLARVAEYRARDMAERNYFDHTNPEGIGPNYYIVKAGYTLNKDWTKKRSANNFESIAANHASAVDGIKAFIIGRGSPGFMHRKHVLGMDAWNGSLYDIGIGFVRVPNGSAYQTYLSVIIAKHDW</sequence>
<dbReference type="CDD" id="cd05379">
    <property type="entry name" value="CAP_bacterial"/>
    <property type="match status" value="1"/>
</dbReference>
<dbReference type="InterPro" id="IPR014044">
    <property type="entry name" value="CAP_dom"/>
</dbReference>
<dbReference type="InterPro" id="IPR035940">
    <property type="entry name" value="CAP_sf"/>
</dbReference>
<feature type="domain" description="SCP" evidence="1">
    <location>
        <begin position="64"/>
        <end position="179"/>
    </location>
</feature>
<accession>A0ABW5KG78</accession>